<dbReference type="STRING" id="796604.A0A2X0LSC0"/>
<sequence length="120" mass="13241">MMNVFYKKKNLLDPSSMRVSLSRNVTFLETEFPFVAVPARVTPPSVPGLYSRPPPANTLATPLPPMLVKPTQLPLLDDDATSLIHLPQHPPEPAPPEATPLAKVKPTWEYGDVAKAKKDY</sequence>
<feature type="region of interest" description="Disordered" evidence="1">
    <location>
        <begin position="83"/>
        <end position="105"/>
    </location>
</feature>
<organism evidence="2 3">
    <name type="scientific">Microbotryum silenes-dioicae</name>
    <dbReference type="NCBI Taxonomy" id="796604"/>
    <lineage>
        <taxon>Eukaryota</taxon>
        <taxon>Fungi</taxon>
        <taxon>Dikarya</taxon>
        <taxon>Basidiomycota</taxon>
        <taxon>Pucciniomycotina</taxon>
        <taxon>Microbotryomycetes</taxon>
        <taxon>Microbotryales</taxon>
        <taxon>Microbotryaceae</taxon>
        <taxon>Microbotryum</taxon>
    </lineage>
</organism>
<accession>A0A2X0LSC0</accession>
<dbReference type="Proteomes" id="UP000249464">
    <property type="component" value="Unassembled WGS sequence"/>
</dbReference>
<evidence type="ECO:0000313" key="3">
    <source>
        <dbReference type="Proteomes" id="UP000249464"/>
    </source>
</evidence>
<feature type="compositionally biased region" description="Pro residues" evidence="1">
    <location>
        <begin position="88"/>
        <end position="98"/>
    </location>
</feature>
<evidence type="ECO:0000256" key="1">
    <source>
        <dbReference type="SAM" id="MobiDB-lite"/>
    </source>
</evidence>
<dbReference type="AlphaFoldDB" id="A0A2X0LSC0"/>
<reference evidence="2 3" key="1">
    <citation type="submission" date="2016-11" db="EMBL/GenBank/DDBJ databases">
        <authorList>
            <person name="Jaros S."/>
            <person name="Januszkiewicz K."/>
            <person name="Wedrychowicz H."/>
        </authorList>
    </citation>
    <scope>NUCLEOTIDE SEQUENCE [LARGE SCALE GENOMIC DNA]</scope>
</reference>
<gene>
    <name evidence="2" type="primary">BQ5605_C011g06401</name>
    <name evidence="2" type="ORF">BQ5605_C011G06401</name>
</gene>
<protein>
    <submittedName>
        <fullName evidence="2">BQ5605_C011g06401 protein</fullName>
    </submittedName>
</protein>
<proteinExistence type="predicted"/>
<name>A0A2X0LSC0_9BASI</name>
<evidence type="ECO:0000313" key="2">
    <source>
        <dbReference type="EMBL" id="SGY12140.1"/>
    </source>
</evidence>
<dbReference type="EMBL" id="FQNC01000011">
    <property type="protein sequence ID" value="SGY12140.1"/>
    <property type="molecule type" value="Genomic_DNA"/>
</dbReference>
<keyword evidence="3" id="KW-1185">Reference proteome</keyword>